<protein>
    <submittedName>
        <fullName evidence="3">Peptide/nickel transport system substrate-binding protein</fullName>
    </submittedName>
</protein>
<organism evidence="3 4">
    <name type="scientific">Symbiobacterium terraclitae</name>
    <dbReference type="NCBI Taxonomy" id="557451"/>
    <lineage>
        <taxon>Bacteria</taxon>
        <taxon>Bacillati</taxon>
        <taxon>Bacillota</taxon>
        <taxon>Clostridia</taxon>
        <taxon>Eubacteriales</taxon>
        <taxon>Symbiobacteriaceae</taxon>
        <taxon>Symbiobacterium</taxon>
    </lineage>
</organism>
<dbReference type="RefSeq" id="WP_209465638.1">
    <property type="nucleotide sequence ID" value="NZ_JAGGLG010000005.1"/>
</dbReference>
<dbReference type="InterPro" id="IPR000914">
    <property type="entry name" value="SBP_5_dom"/>
</dbReference>
<comment type="caution">
    <text evidence="3">The sequence shown here is derived from an EMBL/GenBank/DDBJ whole genome shotgun (WGS) entry which is preliminary data.</text>
</comment>
<feature type="signal peptide" evidence="1">
    <location>
        <begin position="1"/>
        <end position="23"/>
    </location>
</feature>
<dbReference type="CDD" id="cd08509">
    <property type="entry name" value="PBP2_TmCBP_oligosaccharides_like"/>
    <property type="match status" value="1"/>
</dbReference>
<accession>A0ABS4JPQ6</accession>
<sequence length="603" mass="66633">MRKRFLSAVAMAAVLALVLSACAGKPSDAPSPGDGGAGQGGAPAARETVLHGAWAYEVPPKSHFNVFVTGVLNFPGGPYANLMTSPLALYYWHDNSWEKQLATDWKVDEANRTLTVSLRQGVKWSDGTEFSARDVANYMWIGRAKNYTVWRYVESFRIVDPFTVEFKLSDLNPVAIYYILRMNPQPTSVYGEWADQFAQLYEKGLTNQSDEVKSLLAEFDAFRPADYVASGPFKMDVQNITEAQVTLVKRPDAWNADLVKIDKIVIFNGETATVTPLVLDKKIDFVTHAFPPATEQQFINMGLRIIRFPYYTGPAIFFNNDIYPFNVKEFRQALAYAIERTQAGTVALGRSGIAVEYMAGMADNMVKTWMDPADIAKLNKYEHNPAKAEELLKGLGFTRGADGVWVDDRGRRLEFEFSVPSDFADWSAAAENVAQQLNAFGIKTSIRGTVWSQYTTDMNAGAFQFGFLPWGSSTPHPQFAYLANLVTYNGGGVTINPVPERPGQNFPVVQRWSGGEINFQELAIQSAVGSEAQQRQTVTTLALAFNELLPVIPVFERYSNAPILDGVNVTGWPPDGDPILTNGSADSFLTPLIVTGRLRGVDQ</sequence>
<dbReference type="PROSITE" id="PS51257">
    <property type="entry name" value="PROKAR_LIPOPROTEIN"/>
    <property type="match status" value="1"/>
</dbReference>
<name>A0ABS4JPQ6_9FIRM</name>
<dbReference type="Gene3D" id="3.40.190.10">
    <property type="entry name" value="Periplasmic binding protein-like II"/>
    <property type="match status" value="1"/>
</dbReference>
<feature type="domain" description="Solute-binding protein family 5" evidence="2">
    <location>
        <begin position="99"/>
        <end position="485"/>
    </location>
</feature>
<dbReference type="InterPro" id="IPR039424">
    <property type="entry name" value="SBP_5"/>
</dbReference>
<evidence type="ECO:0000259" key="2">
    <source>
        <dbReference type="Pfam" id="PF00496"/>
    </source>
</evidence>
<dbReference type="Proteomes" id="UP001519289">
    <property type="component" value="Unassembled WGS sequence"/>
</dbReference>
<keyword evidence="1" id="KW-0732">Signal</keyword>
<reference evidence="3 4" key="1">
    <citation type="submission" date="2021-03" db="EMBL/GenBank/DDBJ databases">
        <title>Genomic Encyclopedia of Type Strains, Phase IV (KMG-IV): sequencing the most valuable type-strain genomes for metagenomic binning, comparative biology and taxonomic classification.</title>
        <authorList>
            <person name="Goeker M."/>
        </authorList>
    </citation>
    <scope>NUCLEOTIDE SEQUENCE [LARGE SCALE GENOMIC DNA]</scope>
    <source>
        <strain evidence="3 4">DSM 27138</strain>
    </source>
</reference>
<proteinExistence type="predicted"/>
<keyword evidence="4" id="KW-1185">Reference proteome</keyword>
<dbReference type="Pfam" id="PF00496">
    <property type="entry name" value="SBP_bac_5"/>
    <property type="match status" value="1"/>
</dbReference>
<dbReference type="PANTHER" id="PTHR30290:SF16">
    <property type="entry name" value="OLIGOPEPTIDE ABC TRANSPORTER, PERIPLASMIC OLIGOPEPTIDE-BINDING PROTEIN"/>
    <property type="match status" value="1"/>
</dbReference>
<gene>
    <name evidence="3" type="ORF">J2Z79_000878</name>
</gene>
<dbReference type="PANTHER" id="PTHR30290">
    <property type="entry name" value="PERIPLASMIC BINDING COMPONENT OF ABC TRANSPORTER"/>
    <property type="match status" value="1"/>
</dbReference>
<dbReference type="EMBL" id="JAGGLG010000005">
    <property type="protein sequence ID" value="MBP2017495.1"/>
    <property type="molecule type" value="Genomic_DNA"/>
</dbReference>
<feature type="chain" id="PRO_5046385762" evidence="1">
    <location>
        <begin position="24"/>
        <end position="603"/>
    </location>
</feature>
<evidence type="ECO:0000256" key="1">
    <source>
        <dbReference type="SAM" id="SignalP"/>
    </source>
</evidence>
<evidence type="ECO:0000313" key="3">
    <source>
        <dbReference type="EMBL" id="MBP2017495.1"/>
    </source>
</evidence>
<evidence type="ECO:0000313" key="4">
    <source>
        <dbReference type="Proteomes" id="UP001519289"/>
    </source>
</evidence>
<dbReference type="SUPFAM" id="SSF53850">
    <property type="entry name" value="Periplasmic binding protein-like II"/>
    <property type="match status" value="1"/>
</dbReference>
<dbReference type="Gene3D" id="3.10.105.10">
    <property type="entry name" value="Dipeptide-binding Protein, Domain 3"/>
    <property type="match status" value="1"/>
</dbReference>